<dbReference type="Pfam" id="PF05016">
    <property type="entry name" value="ParE_toxin"/>
    <property type="match status" value="1"/>
</dbReference>
<organism evidence="2 3">
    <name type="scientific">Rhodoferax lacus</name>
    <dbReference type="NCBI Taxonomy" id="2184758"/>
    <lineage>
        <taxon>Bacteria</taxon>
        <taxon>Pseudomonadati</taxon>
        <taxon>Pseudomonadota</taxon>
        <taxon>Betaproteobacteria</taxon>
        <taxon>Burkholderiales</taxon>
        <taxon>Comamonadaceae</taxon>
        <taxon>Rhodoferax</taxon>
    </lineage>
</organism>
<dbReference type="OrthoDB" id="8906450at2"/>
<dbReference type="InterPro" id="IPR035093">
    <property type="entry name" value="RelE/ParE_toxin_dom_sf"/>
</dbReference>
<protein>
    <recommendedName>
        <fullName evidence="4">Type II toxin-antitoxin system RelE/ParE family toxin</fullName>
    </recommendedName>
</protein>
<keyword evidence="1" id="KW-1277">Toxin-antitoxin system</keyword>
<gene>
    <name evidence="2" type="ORF">DIC66_05525</name>
</gene>
<dbReference type="AlphaFoldDB" id="A0A3E1RFP7"/>
<reference evidence="2 3" key="1">
    <citation type="submission" date="2018-05" db="EMBL/GenBank/DDBJ databases">
        <title>Rhodoferax soyangensis sp.nov., isolated from an oligotrophic freshwater lake.</title>
        <authorList>
            <person name="Park M."/>
        </authorList>
    </citation>
    <scope>NUCLEOTIDE SEQUENCE [LARGE SCALE GENOMIC DNA]</scope>
    <source>
        <strain evidence="2 3">IMCC26218</strain>
    </source>
</reference>
<evidence type="ECO:0008006" key="4">
    <source>
        <dbReference type="Google" id="ProtNLM"/>
    </source>
</evidence>
<dbReference type="Gene3D" id="3.30.2310.20">
    <property type="entry name" value="RelE-like"/>
    <property type="match status" value="1"/>
</dbReference>
<dbReference type="RefSeq" id="WP_117174838.1">
    <property type="nucleotide sequence ID" value="NZ_QFZK01000002.1"/>
</dbReference>
<proteinExistence type="predicted"/>
<name>A0A3E1RFP7_9BURK</name>
<dbReference type="Proteomes" id="UP000260665">
    <property type="component" value="Unassembled WGS sequence"/>
</dbReference>
<sequence>MSRQAVILDAAQADFREIRRHVRTQFGDRVWSEVKREFKDTISRIALNPLLGTRLEELGDLGFDQYRQILVRQTRLVYAFDSQYLIVHLFIHTRRDFKTHLEQRLLAP</sequence>
<keyword evidence="3" id="KW-1185">Reference proteome</keyword>
<dbReference type="EMBL" id="QFZK01000002">
    <property type="protein sequence ID" value="RFO98174.1"/>
    <property type="molecule type" value="Genomic_DNA"/>
</dbReference>
<evidence type="ECO:0000256" key="1">
    <source>
        <dbReference type="ARBA" id="ARBA00022649"/>
    </source>
</evidence>
<dbReference type="InterPro" id="IPR007712">
    <property type="entry name" value="RelE/ParE_toxin"/>
</dbReference>
<comment type="caution">
    <text evidence="2">The sequence shown here is derived from an EMBL/GenBank/DDBJ whole genome shotgun (WGS) entry which is preliminary data.</text>
</comment>
<evidence type="ECO:0000313" key="3">
    <source>
        <dbReference type="Proteomes" id="UP000260665"/>
    </source>
</evidence>
<evidence type="ECO:0000313" key="2">
    <source>
        <dbReference type="EMBL" id="RFO98174.1"/>
    </source>
</evidence>
<accession>A0A3E1RFP7</accession>